<dbReference type="OrthoDB" id="582926at2"/>
<reference evidence="15 17" key="1">
    <citation type="journal article" date="2018" name="Front. Microbiol.">
        <title>Genome-Based Analysis Reveals the Taxonomy and Diversity of the Family Idiomarinaceae.</title>
        <authorList>
            <person name="Liu Y."/>
            <person name="Lai Q."/>
            <person name="Shao Z."/>
        </authorList>
    </citation>
    <scope>NUCLEOTIDE SEQUENCE [LARGE SCALE GENOMIC DNA]</scope>
    <source>
        <strain evidence="15 17">CF12-14</strain>
    </source>
</reference>
<keyword evidence="8" id="KW-0067">ATP-binding</keyword>
<sequence>MRRYTYYLSLGSNIHPAQHLSTALHQLQAKFGHIMVWPVVRTAPVDILTQHEFYNTLVVIHTEWPPEQLKAWTNELEITCGRDRSDPMSSKKDRPLDVDVLAQQSQFDLAILAQFKEPYIQAVIRAGNQPNNIAGCQQIEFHGRQLGHCTAAINTHHTSGHIMVIEDSIDSLFQRFKAPFHRQQGLSEHF</sequence>
<evidence type="ECO:0000313" key="16">
    <source>
        <dbReference type="Proteomes" id="UP000249203"/>
    </source>
</evidence>
<name>A0A327X6G7_9GAMM</name>
<evidence type="ECO:0000313" key="14">
    <source>
        <dbReference type="EMBL" id="RAK01778.1"/>
    </source>
</evidence>
<evidence type="ECO:0000313" key="17">
    <source>
        <dbReference type="Proteomes" id="UP000287865"/>
    </source>
</evidence>
<keyword evidence="5" id="KW-0808">Transferase</keyword>
<keyword evidence="9" id="KW-0289">Folate biosynthesis</keyword>
<keyword evidence="6" id="KW-0547">Nucleotide-binding</keyword>
<dbReference type="GO" id="GO:0016301">
    <property type="term" value="F:kinase activity"/>
    <property type="evidence" value="ECO:0007669"/>
    <property type="project" value="UniProtKB-KW"/>
</dbReference>
<comment type="pathway">
    <text evidence="1">Cofactor biosynthesis; tetrahydrofolate biosynthesis; 2-amino-4-hydroxy-6-hydroxymethyl-7,8-dihydropteridine diphosphate from 7,8-dihydroneopterin triphosphate: step 4/4.</text>
</comment>
<protein>
    <recommendedName>
        <fullName evidence="4">2-amino-4-hydroxy-6-hydroxymethyldihydropteridine pyrophosphokinase</fullName>
        <ecNumber evidence="3">2.7.6.3</ecNumber>
    </recommendedName>
    <alternativeName>
        <fullName evidence="11">6-hydroxymethyl-7,8-dihydropterin pyrophosphokinase</fullName>
    </alternativeName>
    <alternativeName>
        <fullName evidence="12">7,8-dihydro-6-hydroxymethylpterin-pyrophosphokinase</fullName>
    </alternativeName>
</protein>
<keyword evidence="17" id="KW-1185">Reference proteome</keyword>
<reference evidence="14 16" key="2">
    <citation type="submission" date="2018-06" db="EMBL/GenBank/DDBJ databases">
        <title>Genomic Encyclopedia of Type Strains, Phase III (KMG-III): the genomes of soil and plant-associated and newly described type strains.</title>
        <authorList>
            <person name="Whitman W."/>
        </authorList>
    </citation>
    <scope>NUCLEOTIDE SEQUENCE [LARGE SCALE GENOMIC DNA]</scope>
    <source>
        <strain evidence="14 16">CGMCC 1.15366</strain>
    </source>
</reference>
<dbReference type="Proteomes" id="UP000287865">
    <property type="component" value="Unassembled WGS sequence"/>
</dbReference>
<evidence type="ECO:0000256" key="7">
    <source>
        <dbReference type="ARBA" id="ARBA00022777"/>
    </source>
</evidence>
<evidence type="ECO:0000256" key="11">
    <source>
        <dbReference type="ARBA" id="ARBA00029766"/>
    </source>
</evidence>
<dbReference type="EC" id="2.7.6.3" evidence="3"/>
<evidence type="ECO:0000256" key="3">
    <source>
        <dbReference type="ARBA" id="ARBA00013253"/>
    </source>
</evidence>
<evidence type="ECO:0000256" key="12">
    <source>
        <dbReference type="ARBA" id="ARBA00033413"/>
    </source>
</evidence>
<evidence type="ECO:0000256" key="5">
    <source>
        <dbReference type="ARBA" id="ARBA00022679"/>
    </source>
</evidence>
<dbReference type="GO" id="GO:0005524">
    <property type="term" value="F:ATP binding"/>
    <property type="evidence" value="ECO:0007669"/>
    <property type="project" value="UniProtKB-KW"/>
</dbReference>
<accession>A0A327X6G7</accession>
<dbReference type="GO" id="GO:0046656">
    <property type="term" value="P:folic acid biosynthetic process"/>
    <property type="evidence" value="ECO:0007669"/>
    <property type="project" value="UniProtKB-KW"/>
</dbReference>
<dbReference type="Gene3D" id="3.30.70.560">
    <property type="entry name" value="7,8-Dihydro-6-hydroxymethylpterin-pyrophosphokinase HPPK"/>
    <property type="match status" value="1"/>
</dbReference>
<dbReference type="UniPathway" id="UPA00077">
    <property type="reaction ID" value="UER00155"/>
</dbReference>
<comment type="caution">
    <text evidence="14">The sequence shown here is derived from an EMBL/GenBank/DDBJ whole genome shotgun (WGS) entry which is preliminary data.</text>
</comment>
<dbReference type="GO" id="GO:0003848">
    <property type="term" value="F:2-amino-4-hydroxy-6-hydroxymethyldihydropteridine diphosphokinase activity"/>
    <property type="evidence" value="ECO:0007669"/>
    <property type="project" value="UniProtKB-EC"/>
</dbReference>
<dbReference type="NCBIfam" id="TIGR01498">
    <property type="entry name" value="folK"/>
    <property type="match status" value="1"/>
</dbReference>
<keyword evidence="7 14" id="KW-0418">Kinase</keyword>
<evidence type="ECO:0000259" key="13">
    <source>
        <dbReference type="Pfam" id="PF01288"/>
    </source>
</evidence>
<evidence type="ECO:0000256" key="4">
    <source>
        <dbReference type="ARBA" id="ARBA00016218"/>
    </source>
</evidence>
<proteinExistence type="inferred from homology"/>
<evidence type="ECO:0000256" key="6">
    <source>
        <dbReference type="ARBA" id="ARBA00022741"/>
    </source>
</evidence>
<evidence type="ECO:0000256" key="9">
    <source>
        <dbReference type="ARBA" id="ARBA00022909"/>
    </source>
</evidence>
<dbReference type="Proteomes" id="UP000249203">
    <property type="component" value="Unassembled WGS sequence"/>
</dbReference>
<evidence type="ECO:0000256" key="2">
    <source>
        <dbReference type="ARBA" id="ARBA00005810"/>
    </source>
</evidence>
<organism evidence="14 16">
    <name type="scientific">Aliidiomarina maris</name>
    <dbReference type="NCBI Taxonomy" id="531312"/>
    <lineage>
        <taxon>Bacteria</taxon>
        <taxon>Pseudomonadati</taxon>
        <taxon>Pseudomonadota</taxon>
        <taxon>Gammaproteobacteria</taxon>
        <taxon>Alteromonadales</taxon>
        <taxon>Idiomarinaceae</taxon>
        <taxon>Aliidiomarina</taxon>
    </lineage>
</organism>
<dbReference type="PANTHER" id="PTHR43071:SF1">
    <property type="entry name" value="2-AMINO-4-HYDROXY-6-HYDROXYMETHYLDIHYDROPTERIDINE PYROPHOSPHOKINASE"/>
    <property type="match status" value="1"/>
</dbReference>
<evidence type="ECO:0000256" key="8">
    <source>
        <dbReference type="ARBA" id="ARBA00022840"/>
    </source>
</evidence>
<dbReference type="GO" id="GO:0046654">
    <property type="term" value="P:tetrahydrofolate biosynthetic process"/>
    <property type="evidence" value="ECO:0007669"/>
    <property type="project" value="UniProtKB-UniPathway"/>
</dbReference>
<dbReference type="InterPro" id="IPR000550">
    <property type="entry name" value="Hppk"/>
</dbReference>
<evidence type="ECO:0000256" key="10">
    <source>
        <dbReference type="ARBA" id="ARBA00029409"/>
    </source>
</evidence>
<dbReference type="EMBL" id="PIPK01000001">
    <property type="protein sequence ID" value="RUO28592.1"/>
    <property type="molecule type" value="Genomic_DNA"/>
</dbReference>
<dbReference type="AlphaFoldDB" id="A0A327X6G7"/>
<dbReference type="InterPro" id="IPR035907">
    <property type="entry name" value="Hppk_sf"/>
</dbReference>
<evidence type="ECO:0000313" key="15">
    <source>
        <dbReference type="EMBL" id="RUO28592.1"/>
    </source>
</evidence>
<comment type="function">
    <text evidence="10">Catalyzes the transfer of pyrophosphate from adenosine triphosphate (ATP) to 6-hydroxymethyl-7,8-dihydropterin, an enzymatic step in folate biosynthesis pathway.</text>
</comment>
<comment type="similarity">
    <text evidence="2">Belongs to the HPPK family.</text>
</comment>
<dbReference type="EMBL" id="QLMD01000001">
    <property type="protein sequence ID" value="RAK01778.1"/>
    <property type="molecule type" value="Genomic_DNA"/>
</dbReference>
<feature type="domain" description="7,8-dihydro-6-hydroxymethylpterin-pyrophosphokinase" evidence="13">
    <location>
        <begin position="7"/>
        <end position="104"/>
    </location>
</feature>
<dbReference type="Pfam" id="PF01288">
    <property type="entry name" value="HPPK"/>
    <property type="match status" value="1"/>
</dbReference>
<dbReference type="PANTHER" id="PTHR43071">
    <property type="entry name" value="2-AMINO-4-HYDROXY-6-HYDROXYMETHYLDIHYDROPTERIDINE PYROPHOSPHOKINASE"/>
    <property type="match status" value="1"/>
</dbReference>
<dbReference type="SUPFAM" id="SSF55083">
    <property type="entry name" value="6-hydroxymethyl-7,8-dihydropterin pyrophosphokinase, HPPK"/>
    <property type="match status" value="1"/>
</dbReference>
<evidence type="ECO:0000256" key="1">
    <source>
        <dbReference type="ARBA" id="ARBA00005051"/>
    </source>
</evidence>
<gene>
    <name evidence="15" type="primary">folK</name>
    <name evidence="14" type="ORF">B0I24_101408</name>
    <name evidence="15" type="ORF">CWE07_01970</name>
</gene>